<dbReference type="PIRSF" id="PIRSF020565">
    <property type="entry name" value="3Ho_Ac_ACP_DH_prd"/>
    <property type="match status" value="1"/>
</dbReference>
<dbReference type="AlphaFoldDB" id="A0AAD0U9J0"/>
<evidence type="ECO:0000313" key="2">
    <source>
        <dbReference type="Proteomes" id="UP000269199"/>
    </source>
</evidence>
<sequence>MSSLQQDIPPIEQLLPHAAPMILIDRVVAVDEQTLQAELEIRPDSLFHQGSGVGAWVGIEYMAQGIAAWAGYQALRQGGSVKIGFLLGARRYQCAVPEFATGTRLSVSVQLLLQTDNGLGSFECRITDLATQQELAQATVSVFQPHDATHYLQEGMA</sequence>
<dbReference type="CDD" id="cd01289">
    <property type="entry name" value="FabA_like"/>
    <property type="match status" value="1"/>
</dbReference>
<name>A0AAD0U9J0_9BURK</name>
<dbReference type="SUPFAM" id="SSF54637">
    <property type="entry name" value="Thioesterase/thiol ester dehydrase-isomerase"/>
    <property type="match status" value="1"/>
</dbReference>
<gene>
    <name evidence="1" type="ORF">RC54_19630</name>
</gene>
<evidence type="ECO:0000313" key="1">
    <source>
        <dbReference type="EMBL" id="AYR25888.1"/>
    </source>
</evidence>
<dbReference type="InterPro" id="IPR016776">
    <property type="entry name" value="ApeP-like_dehydratase"/>
</dbReference>
<dbReference type="InterPro" id="IPR029069">
    <property type="entry name" value="HotDog_dom_sf"/>
</dbReference>
<reference evidence="1 2" key="1">
    <citation type="submission" date="2017-11" db="EMBL/GenBank/DDBJ databases">
        <title>Complete genome sequence of Herbaspirillum rubrisubalbicans DSM 11543.</title>
        <authorList>
            <person name="Chen M."/>
            <person name="An Q."/>
        </authorList>
    </citation>
    <scope>NUCLEOTIDE SEQUENCE [LARGE SCALE GENOMIC DNA]</scope>
    <source>
        <strain evidence="1 2">DSM 11543</strain>
    </source>
</reference>
<organism evidence="1 2">
    <name type="scientific">Herbaspirillum rubrisubalbicans</name>
    <dbReference type="NCBI Taxonomy" id="80842"/>
    <lineage>
        <taxon>Bacteria</taxon>
        <taxon>Pseudomonadati</taxon>
        <taxon>Pseudomonadota</taxon>
        <taxon>Betaproteobacteria</taxon>
        <taxon>Burkholderiales</taxon>
        <taxon>Oxalobacteraceae</taxon>
        <taxon>Herbaspirillum</taxon>
    </lineage>
</organism>
<dbReference type="Gene3D" id="3.10.129.10">
    <property type="entry name" value="Hotdog Thioesterase"/>
    <property type="match status" value="1"/>
</dbReference>
<proteinExistence type="predicted"/>
<dbReference type="Pfam" id="PF22817">
    <property type="entry name" value="ApeP-like"/>
    <property type="match status" value="1"/>
</dbReference>
<dbReference type="RefSeq" id="WP_058896576.1">
    <property type="nucleotide sequence ID" value="NZ_CP024996.1"/>
</dbReference>
<accession>A0AAD0U9J0</accession>
<dbReference type="EMBL" id="CP024996">
    <property type="protein sequence ID" value="AYR25888.1"/>
    <property type="molecule type" value="Genomic_DNA"/>
</dbReference>
<dbReference type="Proteomes" id="UP000269199">
    <property type="component" value="Chromosome"/>
</dbReference>
<protein>
    <submittedName>
        <fullName evidence="1">3-hydroxylacyl-ACP dehydratase</fullName>
    </submittedName>
</protein>